<comment type="caution">
    <text evidence="2">The sequence shown here is derived from an EMBL/GenBank/DDBJ whole genome shotgun (WGS) entry which is preliminary data.</text>
</comment>
<dbReference type="RefSeq" id="WP_108342377.1">
    <property type="nucleotide sequence ID" value="NZ_PYXZ01000001.1"/>
</dbReference>
<dbReference type="OrthoDB" id="9181807at2"/>
<proteinExistence type="predicted"/>
<gene>
    <name evidence="2" type="ORF">C7S10_00020</name>
</gene>
<dbReference type="Proteomes" id="UP000244867">
    <property type="component" value="Unassembled WGS sequence"/>
</dbReference>
<dbReference type="Pfam" id="PF14213">
    <property type="entry name" value="DUF4325"/>
    <property type="match status" value="1"/>
</dbReference>
<sequence length="98" mass="10892">MTKVKRYAGSFAGDKDAAATLREEVLKPGLAKHRVVLLDFDGVELATQSFMHALLAQAVREDPASLEHIEFKNCNDDIQALIEIVVDYAQEDFAVEED</sequence>
<name>A0A2R7Z0Q4_9ACTN</name>
<protein>
    <recommendedName>
        <fullName evidence="1">DUF4325 domain-containing protein</fullName>
    </recommendedName>
</protein>
<keyword evidence="3" id="KW-1185">Reference proteome</keyword>
<dbReference type="EMBL" id="PYXZ01000001">
    <property type="protein sequence ID" value="PUA82192.1"/>
    <property type="molecule type" value="Genomic_DNA"/>
</dbReference>
<dbReference type="InterPro" id="IPR025474">
    <property type="entry name" value="DUF4325"/>
</dbReference>
<organism evidence="2 3">
    <name type="scientific">Nocardioides currus</name>
    <dbReference type="NCBI Taxonomy" id="2133958"/>
    <lineage>
        <taxon>Bacteria</taxon>
        <taxon>Bacillati</taxon>
        <taxon>Actinomycetota</taxon>
        <taxon>Actinomycetes</taxon>
        <taxon>Propionibacteriales</taxon>
        <taxon>Nocardioidaceae</taxon>
        <taxon>Nocardioides</taxon>
    </lineage>
</organism>
<reference evidence="2 3" key="1">
    <citation type="submission" date="2018-03" db="EMBL/GenBank/DDBJ databases">
        <authorList>
            <person name="Keele B.F."/>
        </authorList>
    </citation>
    <scope>NUCLEOTIDE SEQUENCE [LARGE SCALE GENOMIC DNA]</scope>
    <source>
        <strain evidence="2 3">IB-3</strain>
    </source>
</reference>
<evidence type="ECO:0000313" key="3">
    <source>
        <dbReference type="Proteomes" id="UP000244867"/>
    </source>
</evidence>
<evidence type="ECO:0000259" key="1">
    <source>
        <dbReference type="Pfam" id="PF14213"/>
    </source>
</evidence>
<dbReference type="AlphaFoldDB" id="A0A2R7Z0Q4"/>
<accession>A0A2R7Z0Q4</accession>
<evidence type="ECO:0000313" key="2">
    <source>
        <dbReference type="EMBL" id="PUA82192.1"/>
    </source>
</evidence>
<feature type="domain" description="DUF4325" evidence="1">
    <location>
        <begin position="18"/>
        <end position="79"/>
    </location>
</feature>